<evidence type="ECO:0000313" key="2">
    <source>
        <dbReference type="Proteomes" id="UP000193404"/>
    </source>
</evidence>
<dbReference type="InterPro" id="IPR011009">
    <property type="entry name" value="Kinase-like_dom_sf"/>
</dbReference>
<dbReference type="OrthoDB" id="86092at2157"/>
<keyword evidence="1" id="KW-0723">Serine/threonine-protein kinase</keyword>
<keyword evidence="2" id="KW-1185">Reference proteome</keyword>
<dbReference type="SUPFAM" id="SSF56112">
    <property type="entry name" value="Protein kinase-like (PK-like)"/>
    <property type="match status" value="1"/>
</dbReference>
<sequence length="199" mass="23349">MVEIRHFIYPNYDENIERELKENGITELISYGNTVLNNVKVIGKGKTGVVALLDYNKVIKIRRSDSPKESLELEAKFQETAYPTAPKVYSYGKNFIIMEFIHDGRNLTKNDIKYLVDLVRRAKYLEELKIEHKEISRPWKNVIVNTKRSYIIDYDSASFKENPHNVNKILSAFGYNELAIKYIKRLLDFEEILNLINQK</sequence>
<reference evidence="1 2" key="1">
    <citation type="submission" date="2017-03" db="EMBL/GenBank/DDBJ databases">
        <title>Sulfur activation and transportation mechanism of thermophilic Archaea Acidianus manzaensis YN-25.</title>
        <authorList>
            <person name="Ma Y."/>
            <person name="Yang Y."/>
            <person name="Xia J."/>
        </authorList>
    </citation>
    <scope>NUCLEOTIDE SEQUENCE [LARGE SCALE GENOMIC DNA]</scope>
    <source>
        <strain evidence="1 2">YN-25</strain>
    </source>
</reference>
<dbReference type="RefSeq" id="WP_148692203.1">
    <property type="nucleotide sequence ID" value="NZ_CP020477.1"/>
</dbReference>
<dbReference type="EMBL" id="CP020477">
    <property type="protein sequence ID" value="ARM76414.1"/>
    <property type="molecule type" value="Genomic_DNA"/>
</dbReference>
<organism evidence="1 2">
    <name type="scientific">Acidianus manzaensis</name>
    <dbReference type="NCBI Taxonomy" id="282676"/>
    <lineage>
        <taxon>Archaea</taxon>
        <taxon>Thermoproteota</taxon>
        <taxon>Thermoprotei</taxon>
        <taxon>Sulfolobales</taxon>
        <taxon>Sulfolobaceae</taxon>
        <taxon>Acidianus</taxon>
    </lineage>
</organism>
<evidence type="ECO:0000313" key="1">
    <source>
        <dbReference type="EMBL" id="ARM76414.1"/>
    </source>
</evidence>
<protein>
    <submittedName>
        <fullName evidence="1">Serine/threonine protein kinase</fullName>
    </submittedName>
</protein>
<dbReference type="Proteomes" id="UP000193404">
    <property type="component" value="Chromosome"/>
</dbReference>
<dbReference type="AlphaFoldDB" id="A0A1W6K1U9"/>
<keyword evidence="1" id="KW-0808">Transferase</keyword>
<proteinExistence type="predicted"/>
<keyword evidence="1" id="KW-0418">Kinase</keyword>
<gene>
    <name evidence="1" type="ORF">B6F84_10545</name>
</gene>
<dbReference type="GO" id="GO:0004674">
    <property type="term" value="F:protein serine/threonine kinase activity"/>
    <property type="evidence" value="ECO:0007669"/>
    <property type="project" value="UniProtKB-KW"/>
</dbReference>
<dbReference type="KEGG" id="aman:B6F84_10545"/>
<dbReference type="STRING" id="282676.B6F84_10545"/>
<accession>A0A1W6K1U9</accession>
<dbReference type="GeneID" id="41591367"/>
<name>A0A1W6K1U9_9CREN</name>